<dbReference type="Proteomes" id="UP000649829">
    <property type="component" value="Unassembled WGS sequence"/>
</dbReference>
<evidence type="ECO:0000313" key="4">
    <source>
        <dbReference type="Proteomes" id="UP000649829"/>
    </source>
</evidence>
<proteinExistence type="predicted"/>
<reference evidence="3" key="2">
    <citation type="submission" date="2020-09" db="EMBL/GenBank/DDBJ databases">
        <authorList>
            <person name="Sun Q."/>
            <person name="Zhou Y."/>
        </authorList>
    </citation>
    <scope>NUCLEOTIDE SEQUENCE</scope>
    <source>
        <strain evidence="3">CGMCC 1.6293</strain>
    </source>
</reference>
<dbReference type="SUPFAM" id="SSF55785">
    <property type="entry name" value="PYP-like sensor domain (PAS domain)"/>
    <property type="match status" value="1"/>
</dbReference>
<dbReference type="Pfam" id="PF08448">
    <property type="entry name" value="PAS_4"/>
    <property type="match status" value="1"/>
</dbReference>
<protein>
    <recommendedName>
        <fullName evidence="2">PAS fold-4 domain-containing protein</fullName>
    </recommendedName>
</protein>
<organism evidence="3 4">
    <name type="scientific">Pseudooceanicola nanhaiensis</name>
    <dbReference type="NCBI Taxonomy" id="375761"/>
    <lineage>
        <taxon>Bacteria</taxon>
        <taxon>Pseudomonadati</taxon>
        <taxon>Pseudomonadota</taxon>
        <taxon>Alphaproteobacteria</taxon>
        <taxon>Rhodobacterales</taxon>
        <taxon>Paracoccaceae</taxon>
        <taxon>Pseudooceanicola</taxon>
    </lineage>
</organism>
<feature type="region of interest" description="Disordered" evidence="1">
    <location>
        <begin position="180"/>
        <end position="204"/>
    </location>
</feature>
<dbReference type="InterPro" id="IPR013656">
    <property type="entry name" value="PAS_4"/>
</dbReference>
<reference evidence="3" key="1">
    <citation type="journal article" date="2014" name="Int. J. Syst. Evol. Microbiol.">
        <title>Complete genome sequence of Corynebacterium casei LMG S-19264T (=DSM 44701T), isolated from a smear-ripened cheese.</title>
        <authorList>
            <consortium name="US DOE Joint Genome Institute (JGI-PGF)"/>
            <person name="Walter F."/>
            <person name="Albersmeier A."/>
            <person name="Kalinowski J."/>
            <person name="Ruckert C."/>
        </authorList>
    </citation>
    <scope>NUCLEOTIDE SEQUENCE</scope>
    <source>
        <strain evidence="3">CGMCC 1.6293</strain>
    </source>
</reference>
<keyword evidence="4" id="KW-1185">Reference proteome</keyword>
<name>A0A917T5L7_9RHOB</name>
<dbReference type="EMBL" id="BMLF01000003">
    <property type="protein sequence ID" value="GGM11033.1"/>
    <property type="molecule type" value="Genomic_DNA"/>
</dbReference>
<gene>
    <name evidence="3" type="ORF">GCM10011534_36370</name>
</gene>
<dbReference type="Gene3D" id="3.30.450.20">
    <property type="entry name" value="PAS domain"/>
    <property type="match status" value="1"/>
</dbReference>
<dbReference type="InterPro" id="IPR035965">
    <property type="entry name" value="PAS-like_dom_sf"/>
</dbReference>
<evidence type="ECO:0000313" key="3">
    <source>
        <dbReference type="EMBL" id="GGM11033.1"/>
    </source>
</evidence>
<sequence>MILADPSLKTSAIASLAGYLSRRTNVCVQLLDRSGTIVAVSRHGLDLLGRDADGVCGRDWAALWEPASRLRAEAALAAALSGETVSFAGRIAGAAAVAGWEVELFPSDSGETGAASVVAILSPSERPDQAEGAPMDADPAEVLRETLHTISNLATAASSAANILRRGVNPDRARALADHLEESGRRAARTVEDLRRHVPPDRRS</sequence>
<dbReference type="AlphaFoldDB" id="A0A917T5L7"/>
<accession>A0A917T5L7</accession>
<evidence type="ECO:0000256" key="1">
    <source>
        <dbReference type="SAM" id="MobiDB-lite"/>
    </source>
</evidence>
<comment type="caution">
    <text evidence="3">The sequence shown here is derived from an EMBL/GenBank/DDBJ whole genome shotgun (WGS) entry which is preliminary data.</text>
</comment>
<evidence type="ECO:0000259" key="2">
    <source>
        <dbReference type="Pfam" id="PF08448"/>
    </source>
</evidence>
<feature type="domain" description="PAS fold-4" evidence="2">
    <location>
        <begin position="24"/>
        <end position="118"/>
    </location>
</feature>
<dbReference type="RefSeq" id="WP_028288281.1">
    <property type="nucleotide sequence ID" value="NZ_BMLF01000003.1"/>
</dbReference>